<proteinExistence type="predicted"/>
<dbReference type="EMBL" id="QYBC01000012">
    <property type="protein sequence ID" value="RYB03993.1"/>
    <property type="molecule type" value="Genomic_DNA"/>
</dbReference>
<keyword evidence="3" id="KW-1185">Reference proteome</keyword>
<dbReference type="GO" id="GO:0016758">
    <property type="term" value="F:hexosyltransferase activity"/>
    <property type="evidence" value="ECO:0007669"/>
    <property type="project" value="InterPro"/>
</dbReference>
<dbReference type="PANTHER" id="PTHR21015:SF28">
    <property type="entry name" value="SLL1722 PROTEIN"/>
    <property type="match status" value="1"/>
</dbReference>
<evidence type="ECO:0000313" key="2">
    <source>
        <dbReference type="EMBL" id="RYB03993.1"/>
    </source>
</evidence>
<dbReference type="InterPro" id="IPR016683">
    <property type="entry name" value="Glyco_trans_28_RedA_prd"/>
</dbReference>
<organism evidence="2 3">
    <name type="scientific">Lichenibacterium ramalinae</name>
    <dbReference type="NCBI Taxonomy" id="2316527"/>
    <lineage>
        <taxon>Bacteria</taxon>
        <taxon>Pseudomonadati</taxon>
        <taxon>Pseudomonadota</taxon>
        <taxon>Alphaproteobacteria</taxon>
        <taxon>Hyphomicrobiales</taxon>
        <taxon>Lichenihabitantaceae</taxon>
        <taxon>Lichenibacterium</taxon>
    </lineage>
</organism>
<accession>A0A4Q2RAD1</accession>
<dbReference type="PIRSF" id="PIRSF017085">
    <property type="entry name" value="Glycosyltransf_RedA_prd"/>
    <property type="match status" value="1"/>
</dbReference>
<dbReference type="InterPro" id="IPR007235">
    <property type="entry name" value="Glyco_trans_28_C"/>
</dbReference>
<dbReference type="RefSeq" id="WP_129220114.1">
    <property type="nucleotide sequence ID" value="NZ_QYBC01000012.1"/>
</dbReference>
<evidence type="ECO:0000259" key="1">
    <source>
        <dbReference type="Pfam" id="PF04101"/>
    </source>
</evidence>
<comment type="caution">
    <text evidence="2">The sequence shown here is derived from an EMBL/GenBank/DDBJ whole genome shotgun (WGS) entry which is preliminary data.</text>
</comment>
<dbReference type="Pfam" id="PF04101">
    <property type="entry name" value="Glyco_tran_28_C"/>
    <property type="match status" value="1"/>
</dbReference>
<protein>
    <recommendedName>
        <fullName evidence="1">Glycosyl transferase family 28 C-terminal domain-containing protein</fullName>
    </recommendedName>
</protein>
<dbReference type="PANTHER" id="PTHR21015">
    <property type="entry name" value="UDP-N-ACETYLGLUCOSAMINE--N-ACETYLMURAMYL-(PENTAPEPTIDE) PYROPHOSPHORYL-UNDECAPRENOL N-ACETYLGLUCOSAMINE TRANSFERASE 1"/>
    <property type="match status" value="1"/>
</dbReference>
<dbReference type="Gene3D" id="3.40.50.2000">
    <property type="entry name" value="Glycogen Phosphorylase B"/>
    <property type="match status" value="1"/>
</dbReference>
<dbReference type="OrthoDB" id="9802126at2"/>
<name>A0A4Q2RAD1_9HYPH</name>
<evidence type="ECO:0000313" key="3">
    <source>
        <dbReference type="Proteomes" id="UP000289411"/>
    </source>
</evidence>
<reference evidence="2 3" key="1">
    <citation type="submission" date="2018-09" db="EMBL/GenBank/DDBJ databases">
        <authorList>
            <person name="Grouzdev D.S."/>
            <person name="Krutkina M.S."/>
        </authorList>
    </citation>
    <scope>NUCLEOTIDE SEQUENCE [LARGE SCALE GENOMIC DNA]</scope>
    <source>
        <strain evidence="2 3">RmlP001</strain>
    </source>
</reference>
<reference evidence="2 3" key="2">
    <citation type="submission" date="2019-02" db="EMBL/GenBank/DDBJ databases">
        <title>'Lichenibacterium ramalinii' gen. nov. sp. nov., 'Lichenibacterium minor' gen. nov. sp. nov.</title>
        <authorList>
            <person name="Pankratov T."/>
        </authorList>
    </citation>
    <scope>NUCLEOTIDE SEQUENCE [LARGE SCALE GENOMIC DNA]</scope>
    <source>
        <strain evidence="2 3">RmlP001</strain>
    </source>
</reference>
<dbReference type="AlphaFoldDB" id="A0A4Q2RAD1"/>
<gene>
    <name evidence="2" type="ORF">D3272_15510</name>
</gene>
<sequence>MLHSVDRLRHARILMYSHDTFGLGHLRRCRAIAHALVERFKGLQVLIVSGSSIAGAFEFRTRVDFLKIPSVIKLYNGEYTPLAEHTDLDDTLALRRSVIQSTAESFVPDILIVDKEPLGLRGELEPTLHWLKARGATLVLGLRDVMDSPAQLAAEWARADVLSKMEALYDAVWVYGPGDFHDPLMGLDAPAGLRARLDWTGFLRREVPSGPTPTLAAMPPDALLVTVGGGGDGAELMHQVIAAHDHDPTLDWPVVMVLGPFMKAEERDDLRRRAASHRALHLIDFDNRPEILMESAAGVVAMGGYNTFCEILSLDKRALIVPRVKPREEQLIRARRAQALGLVDMLRPEEAAEPARLAAALRALPRRAVPSRAAPGLDLGGLDRIADLVGRIMAARGGPPRRARLERGTGA</sequence>
<dbReference type="Proteomes" id="UP000289411">
    <property type="component" value="Unassembled WGS sequence"/>
</dbReference>
<feature type="domain" description="Glycosyl transferase family 28 C-terminal" evidence="1">
    <location>
        <begin position="225"/>
        <end position="364"/>
    </location>
</feature>
<dbReference type="SUPFAM" id="SSF53756">
    <property type="entry name" value="UDP-Glycosyltransferase/glycogen phosphorylase"/>
    <property type="match status" value="1"/>
</dbReference>